<dbReference type="CDD" id="cd17546">
    <property type="entry name" value="REC_hyHK_CKI1_RcsC-like"/>
    <property type="match status" value="1"/>
</dbReference>
<dbReference type="InterPro" id="IPR035965">
    <property type="entry name" value="PAS-like_dom_sf"/>
</dbReference>
<feature type="modified residue" description="4-aspartylphosphate" evidence="5">
    <location>
        <position position="818"/>
    </location>
</feature>
<keyword evidence="8" id="KW-1133">Transmembrane helix</keyword>
<name>A0ABQ5U3U7_9PROT</name>
<dbReference type="InterPro" id="IPR004358">
    <property type="entry name" value="Sig_transdc_His_kin-like_C"/>
</dbReference>
<keyword evidence="13" id="KW-1185">Reference proteome</keyword>
<keyword evidence="3 5" id="KW-0597">Phosphoprotein</keyword>
<dbReference type="InterPro" id="IPR036890">
    <property type="entry name" value="HATPase_C_sf"/>
</dbReference>
<dbReference type="Gene3D" id="1.10.287.130">
    <property type="match status" value="1"/>
</dbReference>
<dbReference type="EMBL" id="BSNF01000006">
    <property type="protein sequence ID" value="GLQ06403.1"/>
    <property type="molecule type" value="Genomic_DNA"/>
</dbReference>
<dbReference type="CDD" id="cd18774">
    <property type="entry name" value="PDC2_HK_sensor"/>
    <property type="match status" value="1"/>
</dbReference>
<keyword evidence="8" id="KW-0472">Membrane</keyword>
<dbReference type="InterPro" id="IPR005467">
    <property type="entry name" value="His_kinase_dom"/>
</dbReference>
<evidence type="ECO:0000313" key="13">
    <source>
        <dbReference type="Proteomes" id="UP001161409"/>
    </source>
</evidence>
<proteinExistence type="predicted"/>
<dbReference type="Gene3D" id="3.30.565.10">
    <property type="entry name" value="Histidine kinase-like ATPase, C-terminal domain"/>
    <property type="match status" value="1"/>
</dbReference>
<dbReference type="CDD" id="cd16922">
    <property type="entry name" value="HATPase_EvgS-ArcB-TorS-like"/>
    <property type="match status" value="1"/>
</dbReference>
<protein>
    <recommendedName>
        <fullName evidence="2">histidine kinase</fullName>
        <ecNumber evidence="2">2.7.13.3</ecNumber>
    </recommendedName>
</protein>
<evidence type="ECO:0000259" key="11">
    <source>
        <dbReference type="PROSITE" id="PS50113"/>
    </source>
</evidence>
<dbReference type="InterPro" id="IPR001789">
    <property type="entry name" value="Sig_transdc_resp-reg_receiver"/>
</dbReference>
<feature type="domain" description="Response regulatory" evidence="10">
    <location>
        <begin position="769"/>
        <end position="886"/>
    </location>
</feature>
<dbReference type="SMART" id="SM00388">
    <property type="entry name" value="HisKA"/>
    <property type="match status" value="1"/>
</dbReference>
<dbReference type="InterPro" id="IPR003661">
    <property type="entry name" value="HisK_dim/P_dom"/>
</dbReference>
<dbReference type="RefSeq" id="WP_169560449.1">
    <property type="nucleotide sequence ID" value="NZ_BSNF01000006.1"/>
</dbReference>
<organism evidence="12 13">
    <name type="scientific">Sneathiella chinensis</name>
    <dbReference type="NCBI Taxonomy" id="349750"/>
    <lineage>
        <taxon>Bacteria</taxon>
        <taxon>Pseudomonadati</taxon>
        <taxon>Pseudomonadota</taxon>
        <taxon>Alphaproteobacteria</taxon>
        <taxon>Sneathiellales</taxon>
        <taxon>Sneathiellaceae</taxon>
        <taxon>Sneathiella</taxon>
    </lineage>
</organism>
<dbReference type="CDD" id="cd00082">
    <property type="entry name" value="HisKA"/>
    <property type="match status" value="1"/>
</dbReference>
<evidence type="ECO:0000256" key="4">
    <source>
        <dbReference type="ARBA" id="ARBA00023012"/>
    </source>
</evidence>
<dbReference type="Gene3D" id="3.40.50.2300">
    <property type="match status" value="1"/>
</dbReference>
<dbReference type="InterPro" id="IPR036097">
    <property type="entry name" value="HisK_dim/P_sf"/>
</dbReference>
<feature type="domain" description="PAC" evidence="11">
    <location>
        <begin position="316"/>
        <end position="368"/>
    </location>
</feature>
<dbReference type="InterPro" id="IPR000700">
    <property type="entry name" value="PAS-assoc_C"/>
</dbReference>
<keyword evidence="8" id="KW-0812">Transmembrane</keyword>
<comment type="catalytic activity">
    <reaction evidence="1">
        <text>ATP + protein L-histidine = ADP + protein N-phospho-L-histidine.</text>
        <dbReference type="EC" id="2.7.13.3"/>
    </reaction>
</comment>
<dbReference type="Pfam" id="PF00072">
    <property type="entry name" value="Response_reg"/>
    <property type="match status" value="1"/>
</dbReference>
<dbReference type="CDD" id="cd00130">
    <property type="entry name" value="PAS"/>
    <property type="match status" value="1"/>
</dbReference>
<reference evidence="12" key="2">
    <citation type="submission" date="2023-01" db="EMBL/GenBank/DDBJ databases">
        <title>Draft genome sequence of Sneathiella chinensis strain NBRC 103408.</title>
        <authorList>
            <person name="Sun Q."/>
            <person name="Mori K."/>
        </authorList>
    </citation>
    <scope>NUCLEOTIDE SEQUENCE</scope>
    <source>
        <strain evidence="12">NBRC 103408</strain>
    </source>
</reference>
<evidence type="ECO:0000313" key="12">
    <source>
        <dbReference type="EMBL" id="GLQ06403.1"/>
    </source>
</evidence>
<dbReference type="InterPro" id="IPR001610">
    <property type="entry name" value="PAC"/>
</dbReference>
<dbReference type="PRINTS" id="PR00344">
    <property type="entry name" value="BCTRLSENSOR"/>
</dbReference>
<dbReference type="Pfam" id="PF12860">
    <property type="entry name" value="PAS_7"/>
    <property type="match status" value="1"/>
</dbReference>
<dbReference type="Gene3D" id="3.30.450.20">
    <property type="entry name" value="PAS domain"/>
    <property type="match status" value="2"/>
</dbReference>
<dbReference type="Pfam" id="PF02518">
    <property type="entry name" value="HATPase_c"/>
    <property type="match status" value="1"/>
</dbReference>
<dbReference type="PROSITE" id="PS50110">
    <property type="entry name" value="RESPONSE_REGULATORY"/>
    <property type="match status" value="1"/>
</dbReference>
<dbReference type="PANTHER" id="PTHR45339:SF1">
    <property type="entry name" value="HYBRID SIGNAL TRANSDUCTION HISTIDINE KINASE J"/>
    <property type="match status" value="1"/>
</dbReference>
<comment type="caution">
    <text evidence="12">The sequence shown here is derived from an EMBL/GenBank/DDBJ whole genome shotgun (WGS) entry which is preliminary data.</text>
</comment>
<feature type="transmembrane region" description="Helical" evidence="8">
    <location>
        <begin position="12"/>
        <end position="39"/>
    </location>
</feature>
<evidence type="ECO:0000256" key="5">
    <source>
        <dbReference type="PROSITE-ProRule" id="PRU00169"/>
    </source>
</evidence>
<dbReference type="SMART" id="SM00448">
    <property type="entry name" value="REC"/>
    <property type="match status" value="1"/>
</dbReference>
<evidence type="ECO:0000256" key="6">
    <source>
        <dbReference type="SAM" id="Coils"/>
    </source>
</evidence>
<feature type="coiled-coil region" evidence="6">
    <location>
        <begin position="215"/>
        <end position="242"/>
    </location>
</feature>
<feature type="region of interest" description="Disordered" evidence="7">
    <location>
        <begin position="737"/>
        <end position="762"/>
    </location>
</feature>
<dbReference type="InterPro" id="IPR003594">
    <property type="entry name" value="HATPase_dom"/>
</dbReference>
<feature type="transmembrane region" description="Helical" evidence="8">
    <location>
        <begin position="185"/>
        <end position="209"/>
    </location>
</feature>
<reference evidence="12" key="1">
    <citation type="journal article" date="2014" name="Int. J. Syst. Evol. Microbiol.">
        <title>Complete genome of a new Firmicutes species belonging to the dominant human colonic microbiota ('Ruminococcus bicirculans') reveals two chromosomes and a selective capacity to utilize plant glucans.</title>
        <authorList>
            <consortium name="NISC Comparative Sequencing Program"/>
            <person name="Wegmann U."/>
            <person name="Louis P."/>
            <person name="Goesmann A."/>
            <person name="Henrissat B."/>
            <person name="Duncan S.H."/>
            <person name="Flint H.J."/>
        </authorList>
    </citation>
    <scope>NUCLEOTIDE SEQUENCE</scope>
    <source>
        <strain evidence="12">NBRC 103408</strain>
    </source>
</reference>
<evidence type="ECO:0000256" key="7">
    <source>
        <dbReference type="SAM" id="MobiDB-lite"/>
    </source>
</evidence>
<evidence type="ECO:0000259" key="10">
    <source>
        <dbReference type="PROSITE" id="PS50110"/>
    </source>
</evidence>
<dbReference type="SUPFAM" id="SSF55785">
    <property type="entry name" value="PYP-like sensor domain (PAS domain)"/>
    <property type="match status" value="2"/>
</dbReference>
<dbReference type="PROSITE" id="PS50113">
    <property type="entry name" value="PAC"/>
    <property type="match status" value="1"/>
</dbReference>
<evidence type="ECO:0000256" key="1">
    <source>
        <dbReference type="ARBA" id="ARBA00000085"/>
    </source>
</evidence>
<evidence type="ECO:0000259" key="9">
    <source>
        <dbReference type="PROSITE" id="PS50109"/>
    </source>
</evidence>
<dbReference type="InterPro" id="IPR000014">
    <property type="entry name" value="PAS"/>
</dbReference>
<dbReference type="NCBIfam" id="TIGR00229">
    <property type="entry name" value="sensory_box"/>
    <property type="match status" value="1"/>
</dbReference>
<keyword evidence="6" id="KW-0175">Coiled coil</keyword>
<accession>A0ABQ5U3U7</accession>
<dbReference type="SMART" id="SM00387">
    <property type="entry name" value="HATPase_c"/>
    <property type="match status" value="1"/>
</dbReference>
<dbReference type="PANTHER" id="PTHR45339">
    <property type="entry name" value="HYBRID SIGNAL TRANSDUCTION HISTIDINE KINASE J"/>
    <property type="match status" value="1"/>
</dbReference>
<dbReference type="PROSITE" id="PS50109">
    <property type="entry name" value="HIS_KIN"/>
    <property type="match status" value="1"/>
</dbReference>
<dbReference type="SUPFAM" id="SSF55874">
    <property type="entry name" value="ATPase domain of HSP90 chaperone/DNA topoisomerase II/histidine kinase"/>
    <property type="match status" value="1"/>
</dbReference>
<feature type="domain" description="Histidine kinase" evidence="9">
    <location>
        <begin position="514"/>
        <end position="736"/>
    </location>
</feature>
<sequence>MTDHTHNDRWRLLLLFSGLILLAIVSAILWGWGLYIAAIAQDRNNLHNMAQAQARLITLIAQHELDYHDISAAHTPMARALMEILEHDTDYGLFGETGEIVLVKLEDGHIIYLSGRFAPADGSLFKVPLTDSTDQPAILALTGQSGTMITRDQRNTDVLTAYEPIPQLGMGVVTKIDLAEIRRPYIQAALIESALTLSLIFIAGLLTYLTTAPFLKRLSLQKKNLQTANANLTRQKKILADKEGRFRDFAMIASDWFWEMDETLRFSYFSEQLEPVTGIAPTDLLGKERGETERNHASSGEWGQHFELLKARKPFNNFIYSTRSGKGGIIWLQISGKPVFNDKGEFRGYRGVGSNITDRVLAERDTIAAKEQAQTAQARLMAAINSLDDAFVLYDENDRLVLCNNHYKAFYAASSAVIEPGNSFESIIRYGAERGQYEDAIGRVEDWVAERMAFHRLPHAELEQKLNDGRWLKISEHSTPDGGRVGFRVDITKLKNAQEQAEIANRAKSEFLAAMSHEIRTPMAGILGLTDLILNSDLSSEQRDWTESVRKSGENMLAILNDILDQSKLEAGKVTLDPKPFHLETLVTETVDLFSAKFKQKGLQVSWSLDSALPDTISADRLRVGQILSNLVGNALKFTQQGKITITVQPEQGPFGTPPLVRFEVMDTGIGISSENLSRLFHPFSQADSSISREFGGTGLGLSISRKLARLMGGEIGAESSPGKGSTFHFTIAANAAEAPPTDADATNGAQTRKDRPRPNSWHASRPLHILVVEDNFINQQIVNSLLGRLNHRLTIAENGLEATRLVEETTFDLILMDARMPVMDGEQATRVIRAMPPPMADIPIIGLTADIIEDNIIAYKQAGMNDVCEKPINLPALLETINRVLGEDIHANRNHEVSAEGAS</sequence>
<dbReference type="SMART" id="SM00086">
    <property type="entry name" value="PAC"/>
    <property type="match status" value="1"/>
</dbReference>
<dbReference type="SUPFAM" id="SSF52172">
    <property type="entry name" value="CheY-like"/>
    <property type="match status" value="1"/>
</dbReference>
<dbReference type="SUPFAM" id="SSF47384">
    <property type="entry name" value="Homodimeric domain of signal transducing histidine kinase"/>
    <property type="match status" value="1"/>
</dbReference>
<evidence type="ECO:0000256" key="2">
    <source>
        <dbReference type="ARBA" id="ARBA00012438"/>
    </source>
</evidence>
<keyword evidence="4" id="KW-0902">Two-component regulatory system</keyword>
<dbReference type="EC" id="2.7.13.3" evidence="2"/>
<evidence type="ECO:0000256" key="3">
    <source>
        <dbReference type="ARBA" id="ARBA00022553"/>
    </source>
</evidence>
<gene>
    <name evidence="12" type="ORF">GCM10007924_16240</name>
</gene>
<feature type="compositionally biased region" description="Low complexity" evidence="7">
    <location>
        <begin position="737"/>
        <end position="748"/>
    </location>
</feature>
<dbReference type="InterPro" id="IPR011006">
    <property type="entry name" value="CheY-like_superfamily"/>
</dbReference>
<dbReference type="Pfam" id="PF00512">
    <property type="entry name" value="HisKA"/>
    <property type="match status" value="1"/>
</dbReference>
<evidence type="ECO:0000256" key="8">
    <source>
        <dbReference type="SAM" id="Phobius"/>
    </source>
</evidence>
<dbReference type="Proteomes" id="UP001161409">
    <property type="component" value="Unassembled WGS sequence"/>
</dbReference>